<dbReference type="EMBL" id="HACA01019702">
    <property type="protein sequence ID" value="CDW37063.1"/>
    <property type="molecule type" value="Transcribed_RNA"/>
</dbReference>
<organism evidence="3">
    <name type="scientific">Lepeophtheirus salmonis</name>
    <name type="common">Salmon louse</name>
    <name type="synonym">Caligus salmonis</name>
    <dbReference type="NCBI Taxonomy" id="72036"/>
    <lineage>
        <taxon>Eukaryota</taxon>
        <taxon>Metazoa</taxon>
        <taxon>Ecdysozoa</taxon>
        <taxon>Arthropoda</taxon>
        <taxon>Crustacea</taxon>
        <taxon>Multicrustacea</taxon>
        <taxon>Hexanauplia</taxon>
        <taxon>Copepoda</taxon>
        <taxon>Siphonostomatoida</taxon>
        <taxon>Caligidae</taxon>
        <taxon>Lepeophtheirus</taxon>
    </lineage>
</organism>
<sequence>MNSEEGTLSQGFHKEIKGRFISITDDGQTAYRSNPTEEFDQGLVFSAKPLVENSLFEIVFLSKVPSWSGSLEIGVTTVKPSSLDSVPPSSKELPSQTWTLMENSLIQNGHILKENYGSNLDKLDEGDTLGVLKSLSGEIIFFAKGVSLGPVPSVKITQDLFAFVNIYGKCASVSLTSENCQDQRMLFNDLANEATASSSNPLNSLLTNRLVYNTTNSRILANEKHSSNHRISVNNDKIRFHERKGSLIKLSNNNRTCERRRPLEEFNNGVVMTHRPLRDDELFEIRIDRLVDKWSGSIEVGMTAHNPNTLDFPSTMTNQRSGTLMMSGCGILTNGKGTKKGYGHFNLDELKEGDRIGMMRKIGGNLHFYINGQDQGVAAGRVPSPIWGVIDLYGLTVKVTIVDRDERDDKNLITKRGLSLGVENFTEDNNNRLSFHKNCGSHAAVINGGSSAHRPNSTEEFNFGVVLTNRPLLVNEIFEVRLDKMVTKWAGSIEIGVTTHSPSELDFPSTMTNIRSGTWMMTGNGVMHNGTTIIDDYGHNLDKLKVGDRVAVVRKENGTLHFFVNSEDQGPAALNVPEHVYGVIDLYGQAAQVSILDVSDHRSPCDGFTVDQYMKNLGISNETGISNSINLENGNQLSSIHIEQDQNLRFHHLHGRNARISNNGLTASRPNALGEFNDAIVVSNRPLKTGEHFEIVIERVVERWSGSIEVGVTLIRPEDLDFPNTMTDINYDSWMLSGSAIMQDGQTVRNGYCCDLDSLSVGSRLGMMRALDGSLRYTINGEDQGIACESVPPNVYAVIDLYGQCAQVSLLHNASSSLAQLQPQTSQPKENSTTSSIQMELSHISLPLVISDDVLSKHKFDPCRIGKSLKLKNNDTSLIRIKGTCENVFATGFQCLEGDEIFEIGIEEVDLFWAGSLKLGVTSDIEGLISSVKDLSLLKGDTIYLDGSQIIRNGKIIKTNYCPSIDRLLLKDKIAMRRTSDGLLKFVINSEESHTFVAASNLPSKVWPVLELSGSTMSVRILSGLSNPNGKIASSPPFGSHPLLPYASNVLQDSLEIATLDVEKVPSAPLSFHHDNHGRNIQLSHGDIATRTDSYNQGIVVSNRILTLDDIFGVYLKRVNASRWSSSIMIGVLSSSPDKIHFPVSALGLKKNAWIISGDGVFQDGVKVAKITNNLDDLKVHNSVGISISSDYSLHLWINGIDQGPVVKRLPTYNFYYGLLDLYGKCEEVSLLGSKVKESSEDDEATNHEIAKDNPSSESHTTEKNIAFSEYCTKYCEYLSMCKRFKTSLGLPKYFFPSNDSDEEGGSLHPTCFCQTCCKIHVYDLYLKKGNPPREYGVPTGWVRFPVKRGVRKESEELLSTRDWHVGYHPTKAAHIRKILDRGNLIPYDDLGLEQRKKTPKSKEDDGGSSQFLFSPTLQYIIHICSSTIYVDKKTKRSYEAKMALQLDVHPGSYKVGPPTAGTSISYDSHFKVDETEWLTKERGNTAITGILISLES</sequence>
<dbReference type="InterPro" id="IPR006573">
    <property type="entry name" value="NHR_dom"/>
</dbReference>
<dbReference type="PANTHER" id="PTHR12429:SF14">
    <property type="entry name" value="NEURALIZED-LIKE PROTEIN 4"/>
    <property type="match status" value="1"/>
</dbReference>
<dbReference type="FunFam" id="2.60.120.920:FF:000014">
    <property type="entry name" value="neuralized-like protein 4 isoform X2"/>
    <property type="match status" value="1"/>
</dbReference>
<feature type="domain" description="NHR" evidence="2">
    <location>
        <begin position="647"/>
        <end position="813"/>
    </location>
</feature>
<name>A0A0K2UFM8_LEPSM</name>
<feature type="domain" description="NHR" evidence="2">
    <location>
        <begin position="432"/>
        <end position="598"/>
    </location>
</feature>
<dbReference type="InterPro" id="IPR043136">
    <property type="entry name" value="B30.2/SPRY_sf"/>
</dbReference>
<feature type="domain" description="NHR" evidence="2">
    <location>
        <begin position="1069"/>
        <end position="1234"/>
    </location>
</feature>
<dbReference type="PROSITE" id="PS51065">
    <property type="entry name" value="NHR"/>
    <property type="match status" value="6"/>
</dbReference>
<feature type="domain" description="NHR" evidence="2">
    <location>
        <begin position="237"/>
        <end position="404"/>
    </location>
</feature>
<evidence type="ECO:0000256" key="1">
    <source>
        <dbReference type="SAM" id="MobiDB-lite"/>
    </source>
</evidence>
<dbReference type="InterPro" id="IPR037962">
    <property type="entry name" value="Neuralized"/>
</dbReference>
<accession>A0A0K2UFM8</accession>
<dbReference type="PANTHER" id="PTHR12429">
    <property type="entry name" value="NEURALIZED"/>
    <property type="match status" value="1"/>
</dbReference>
<feature type="domain" description="NHR" evidence="2">
    <location>
        <begin position="9"/>
        <end position="178"/>
    </location>
</feature>
<protein>
    <recommendedName>
        <fullName evidence="2">NHR domain-containing protein</fullName>
    </recommendedName>
</protein>
<evidence type="ECO:0000259" key="2">
    <source>
        <dbReference type="PROSITE" id="PS51065"/>
    </source>
</evidence>
<dbReference type="SMART" id="SM00588">
    <property type="entry name" value="NEUZ"/>
    <property type="match status" value="5"/>
</dbReference>
<dbReference type="GO" id="GO:0061630">
    <property type="term" value="F:ubiquitin protein ligase activity"/>
    <property type="evidence" value="ECO:0007669"/>
    <property type="project" value="TreeGrafter"/>
</dbReference>
<feature type="region of interest" description="Disordered" evidence="1">
    <location>
        <begin position="1238"/>
        <end position="1261"/>
    </location>
</feature>
<feature type="compositionally biased region" description="Basic and acidic residues" evidence="1">
    <location>
        <begin position="1238"/>
        <end position="1252"/>
    </location>
</feature>
<proteinExistence type="predicted"/>
<dbReference type="Pfam" id="PF07177">
    <property type="entry name" value="Neuralized"/>
    <property type="match status" value="6"/>
</dbReference>
<dbReference type="OrthoDB" id="6345132at2759"/>
<reference evidence="3" key="1">
    <citation type="submission" date="2014-05" db="EMBL/GenBank/DDBJ databases">
        <authorList>
            <person name="Chronopoulou M."/>
        </authorList>
    </citation>
    <scope>NUCLEOTIDE SEQUENCE</scope>
    <source>
        <tissue evidence="3">Whole organism</tissue>
    </source>
</reference>
<feature type="domain" description="NHR" evidence="2">
    <location>
        <begin position="857"/>
        <end position="1024"/>
    </location>
</feature>
<dbReference type="FunFam" id="2.60.120.920:FF:000001">
    <property type="entry name" value="neuralized-like protein 4 isoform X1"/>
    <property type="match status" value="4"/>
</dbReference>
<dbReference type="CDD" id="cd12887">
    <property type="entry name" value="SPRY_NHR_like"/>
    <property type="match status" value="5"/>
</dbReference>
<dbReference type="Gene3D" id="2.60.120.920">
    <property type="match status" value="6"/>
</dbReference>
<evidence type="ECO:0000313" key="3">
    <source>
        <dbReference type="EMBL" id="CDW37063.1"/>
    </source>
</evidence>